<comment type="similarity">
    <text evidence="1">Belongs to the bacterial ribosomal protein bS1 family.</text>
</comment>
<feature type="domain" description="S1 motif" evidence="4">
    <location>
        <begin position="43"/>
        <end position="109"/>
    </location>
</feature>
<dbReference type="OrthoDB" id="9810507at2"/>
<feature type="domain" description="S1 motif" evidence="4">
    <location>
        <begin position="130"/>
        <end position="197"/>
    </location>
</feature>
<evidence type="ECO:0000259" key="4">
    <source>
        <dbReference type="PROSITE" id="PS50126"/>
    </source>
</evidence>
<organism evidence="5 6">
    <name type="scientific">Blautia pseudococcoides</name>
    <dbReference type="NCBI Taxonomy" id="1796616"/>
    <lineage>
        <taxon>Bacteria</taxon>
        <taxon>Bacillati</taxon>
        <taxon>Bacillota</taxon>
        <taxon>Clostridia</taxon>
        <taxon>Lachnospirales</taxon>
        <taxon>Lachnospiraceae</taxon>
        <taxon>Blautia</taxon>
    </lineage>
</organism>
<dbReference type="GO" id="GO:1990904">
    <property type="term" value="C:ribonucleoprotein complex"/>
    <property type="evidence" value="ECO:0007669"/>
    <property type="project" value="UniProtKB-KW"/>
</dbReference>
<dbReference type="RefSeq" id="WP_065543969.1">
    <property type="nucleotide sequence ID" value="NZ_CP015405.2"/>
</dbReference>
<dbReference type="InterPro" id="IPR035104">
    <property type="entry name" value="Ribosomal_protein_S1-like"/>
</dbReference>
<dbReference type="FunFam" id="2.40.50.140:FF:000051">
    <property type="entry name" value="RNA-binding transcriptional accessory protein"/>
    <property type="match status" value="1"/>
</dbReference>
<keyword evidence="2" id="KW-0689">Ribosomal protein</keyword>
<dbReference type="GO" id="GO:0003729">
    <property type="term" value="F:mRNA binding"/>
    <property type="evidence" value="ECO:0007669"/>
    <property type="project" value="UniProtKB-ARBA"/>
</dbReference>
<dbReference type="InterPro" id="IPR003029">
    <property type="entry name" value="S1_domain"/>
</dbReference>
<dbReference type="PANTHER" id="PTHR10724">
    <property type="entry name" value="30S RIBOSOMAL PROTEIN S1"/>
    <property type="match status" value="1"/>
</dbReference>
<evidence type="ECO:0000256" key="3">
    <source>
        <dbReference type="ARBA" id="ARBA00023274"/>
    </source>
</evidence>
<dbReference type="CDD" id="cd04465">
    <property type="entry name" value="S1_RPS1_repeat_ec2_hs2"/>
    <property type="match status" value="1"/>
</dbReference>
<dbReference type="PROSITE" id="PS50126">
    <property type="entry name" value="S1"/>
    <property type="match status" value="2"/>
</dbReference>
<dbReference type="STRING" id="1796616.A4V09_20315"/>
<evidence type="ECO:0000256" key="2">
    <source>
        <dbReference type="ARBA" id="ARBA00022980"/>
    </source>
</evidence>
<keyword evidence="3" id="KW-0687">Ribonucleoprotein</keyword>
<dbReference type="KEGG" id="byl:A4V09_20315"/>
<dbReference type="InterPro" id="IPR012340">
    <property type="entry name" value="NA-bd_OB-fold"/>
</dbReference>
<dbReference type="GO" id="GO:0005840">
    <property type="term" value="C:ribosome"/>
    <property type="evidence" value="ECO:0007669"/>
    <property type="project" value="UniProtKB-KW"/>
</dbReference>
<dbReference type="AlphaFoldDB" id="A0A1C7IFR2"/>
<dbReference type="SUPFAM" id="SSF50249">
    <property type="entry name" value="Nucleic acid-binding proteins"/>
    <property type="match status" value="2"/>
</dbReference>
<dbReference type="SMART" id="SM00316">
    <property type="entry name" value="S1"/>
    <property type="match status" value="2"/>
</dbReference>
<evidence type="ECO:0000313" key="5">
    <source>
        <dbReference type="EMBL" id="ANU77868.1"/>
    </source>
</evidence>
<dbReference type="InterPro" id="IPR050437">
    <property type="entry name" value="Ribos_protein_bS1-like"/>
</dbReference>
<accession>A0A1C7IFR2</accession>
<dbReference type="Pfam" id="PF00575">
    <property type="entry name" value="S1"/>
    <property type="match status" value="2"/>
</dbReference>
<name>A0A1C7IFR2_9FIRM</name>
<dbReference type="EMBL" id="CP015405">
    <property type="protein sequence ID" value="ANU77868.1"/>
    <property type="molecule type" value="Genomic_DNA"/>
</dbReference>
<keyword evidence="6" id="KW-1185">Reference proteome</keyword>
<gene>
    <name evidence="5" type="ORF">A4V09_20315</name>
</gene>
<dbReference type="PANTHER" id="PTHR10724:SF7">
    <property type="entry name" value="SMALL RIBOSOMAL SUBUNIT PROTEIN BS1C"/>
    <property type="match status" value="1"/>
</dbReference>
<dbReference type="GO" id="GO:0005737">
    <property type="term" value="C:cytoplasm"/>
    <property type="evidence" value="ECO:0007669"/>
    <property type="project" value="UniProtKB-ARBA"/>
</dbReference>
<dbReference type="PRINTS" id="PR00681">
    <property type="entry name" value="RIBOSOMALS1"/>
</dbReference>
<evidence type="ECO:0000313" key="6">
    <source>
        <dbReference type="Proteomes" id="UP000092574"/>
    </source>
</evidence>
<dbReference type="Gene3D" id="2.40.50.140">
    <property type="entry name" value="Nucleic acid-binding proteins"/>
    <property type="match status" value="2"/>
</dbReference>
<sequence>MAEEMKNQETMDDFAKEIDASFKSFRDADMDIWEKLEKMKEDKTEFDVTIEGIVKGGAIAYVEGIRAFIPVSKLSLQYVEDPEEFLKKTLTVRVFDVSEEDNNLVLSAREVLREKRDAEKREKTAEIKVGAVLDGTVETLQNYGAFVDLGDGISGLVHVSQISQKRIKSPKAVLSVGDKVTVKVIKNEDGKISLSMKALQEVPEEKDTFEDIEIPKSEELTTTLGSLFKNIKLD</sequence>
<proteinExistence type="inferred from homology"/>
<dbReference type="Proteomes" id="UP000092574">
    <property type="component" value="Chromosome"/>
</dbReference>
<reference evidence="5" key="1">
    <citation type="submission" date="2017-04" db="EMBL/GenBank/DDBJ databases">
        <title>Complete Genome Sequences of Twelve Strains of a Stable Defined Moderately Diverse Mouse Microbiota 2 (sDMDMm2).</title>
        <authorList>
            <person name="Uchimura Y."/>
            <person name="Wyss M."/>
            <person name="Brugiroux S."/>
            <person name="Limenitakis J.P."/>
            <person name="Stecher B."/>
            <person name="McCoy K.D."/>
            <person name="Macpherson A.J."/>
        </authorList>
    </citation>
    <scope>NUCLEOTIDE SEQUENCE</scope>
    <source>
        <strain evidence="5">YL58</strain>
    </source>
</reference>
<protein>
    <recommendedName>
        <fullName evidence="4">S1 motif domain-containing protein</fullName>
    </recommendedName>
</protein>
<dbReference type="GO" id="GO:0006412">
    <property type="term" value="P:translation"/>
    <property type="evidence" value="ECO:0007669"/>
    <property type="project" value="TreeGrafter"/>
</dbReference>
<dbReference type="GO" id="GO:0003735">
    <property type="term" value="F:structural constituent of ribosome"/>
    <property type="evidence" value="ECO:0007669"/>
    <property type="project" value="TreeGrafter"/>
</dbReference>
<evidence type="ECO:0000256" key="1">
    <source>
        <dbReference type="ARBA" id="ARBA00006767"/>
    </source>
</evidence>